<dbReference type="InterPro" id="IPR044612">
    <property type="entry name" value="ARL2/3"/>
</dbReference>
<dbReference type="GO" id="GO:0046872">
    <property type="term" value="F:metal ion binding"/>
    <property type="evidence" value="ECO:0007669"/>
    <property type="project" value="UniProtKB-KW"/>
</dbReference>
<sequence>PGEVQKVFFSVLQKLKGTTEEELRILSSEDVNTITPTQGFNIKSLTSHGMTLNVWDIGGQRKIRSFWKTYLENTDLLVYISLDSADKKLVEETGLELSELIVDENLKGVPVLIFANKQDLATASLHTYRDREWQVQACSAFSGEEV</sequence>
<keyword evidence="6" id="KW-0479">Metal-binding</keyword>
<reference evidence="7" key="2">
    <citation type="submission" date="2025-09" db="UniProtKB">
        <authorList>
            <consortium name="Ensembl"/>
        </authorList>
    </citation>
    <scope>IDENTIFICATION</scope>
</reference>
<dbReference type="Gene3D" id="3.40.50.300">
    <property type="entry name" value="P-loop containing nucleotide triphosphate hydrolases"/>
    <property type="match status" value="1"/>
</dbReference>
<dbReference type="GO" id="GO:0005525">
    <property type="term" value="F:GTP binding"/>
    <property type="evidence" value="ECO:0007669"/>
    <property type="project" value="UniProtKB-KW"/>
</dbReference>
<keyword evidence="8" id="KW-1185">Reference proteome</keyword>
<dbReference type="Pfam" id="PF00025">
    <property type="entry name" value="Arf"/>
    <property type="match status" value="1"/>
</dbReference>
<accession>A0A8C7JWZ2</accession>
<evidence type="ECO:0000256" key="6">
    <source>
        <dbReference type="PIRSR" id="PIRSR606689-2"/>
    </source>
</evidence>
<evidence type="ECO:0000256" key="4">
    <source>
        <dbReference type="ARBA" id="ARBA00023134"/>
    </source>
</evidence>
<keyword evidence="2" id="KW-0519">Myristate</keyword>
<dbReference type="GO" id="GO:0003924">
    <property type="term" value="F:GTPase activity"/>
    <property type="evidence" value="ECO:0007669"/>
    <property type="project" value="InterPro"/>
</dbReference>
<keyword evidence="4 5" id="KW-0342">GTP-binding</keyword>
<proteinExistence type="inferred from homology"/>
<dbReference type="Ensembl" id="ENSOKIT00005098300.1">
    <property type="protein sequence ID" value="ENSOKIP00005092014.1"/>
    <property type="gene ID" value="ENSOKIG00005039981.1"/>
</dbReference>
<dbReference type="SMART" id="SM00177">
    <property type="entry name" value="ARF"/>
    <property type="match status" value="1"/>
</dbReference>
<evidence type="ECO:0000313" key="7">
    <source>
        <dbReference type="Ensembl" id="ENSOKIP00005092014.1"/>
    </source>
</evidence>
<feature type="binding site" evidence="5">
    <location>
        <position position="59"/>
    </location>
    <ligand>
        <name>GTP</name>
        <dbReference type="ChEBI" id="CHEBI:37565"/>
    </ligand>
</feature>
<evidence type="ECO:0000256" key="3">
    <source>
        <dbReference type="ARBA" id="ARBA00022741"/>
    </source>
</evidence>
<dbReference type="InterPro" id="IPR006689">
    <property type="entry name" value="Small_GTPase_ARF/SAR"/>
</dbReference>
<dbReference type="PANTHER" id="PTHR45697">
    <property type="entry name" value="ADP-RIBOSYLATION FACTOR-LIKE PROTEIN 2-RELATED"/>
    <property type="match status" value="1"/>
</dbReference>
<keyword evidence="6" id="KW-0460">Magnesium</keyword>
<dbReference type="InterPro" id="IPR027417">
    <property type="entry name" value="P-loop_NTPase"/>
</dbReference>
<dbReference type="Proteomes" id="UP000694557">
    <property type="component" value="Unassembled WGS sequence"/>
</dbReference>
<dbReference type="PROSITE" id="PS51417">
    <property type="entry name" value="ARF"/>
    <property type="match status" value="1"/>
</dbReference>
<evidence type="ECO:0000256" key="1">
    <source>
        <dbReference type="ARBA" id="ARBA00010290"/>
    </source>
</evidence>
<organism evidence="7 8">
    <name type="scientific">Oncorhynchus kisutch</name>
    <name type="common">Coho salmon</name>
    <name type="synonym">Salmo kisutch</name>
    <dbReference type="NCBI Taxonomy" id="8019"/>
    <lineage>
        <taxon>Eukaryota</taxon>
        <taxon>Metazoa</taxon>
        <taxon>Chordata</taxon>
        <taxon>Craniata</taxon>
        <taxon>Vertebrata</taxon>
        <taxon>Euteleostomi</taxon>
        <taxon>Actinopterygii</taxon>
        <taxon>Neopterygii</taxon>
        <taxon>Teleostei</taxon>
        <taxon>Protacanthopterygii</taxon>
        <taxon>Salmoniformes</taxon>
        <taxon>Salmonidae</taxon>
        <taxon>Salmoninae</taxon>
        <taxon>Oncorhynchus</taxon>
    </lineage>
</organism>
<feature type="binding site" evidence="5">
    <location>
        <begin position="116"/>
        <end position="119"/>
    </location>
    <ligand>
        <name>GTP</name>
        <dbReference type="ChEBI" id="CHEBI:37565"/>
    </ligand>
</feature>
<reference evidence="7" key="1">
    <citation type="submission" date="2025-08" db="UniProtKB">
        <authorList>
            <consortium name="Ensembl"/>
        </authorList>
    </citation>
    <scope>IDENTIFICATION</scope>
</reference>
<evidence type="ECO:0000256" key="5">
    <source>
        <dbReference type="PIRSR" id="PIRSR606689-1"/>
    </source>
</evidence>
<protein>
    <submittedName>
        <fullName evidence="7">ADP ribosylation factor like GTPase 3, like 1</fullName>
    </submittedName>
</protein>
<evidence type="ECO:0000256" key="2">
    <source>
        <dbReference type="ARBA" id="ARBA00022707"/>
    </source>
</evidence>
<keyword evidence="2" id="KW-0449">Lipoprotein</keyword>
<dbReference type="SUPFAM" id="SSF52540">
    <property type="entry name" value="P-loop containing nucleoside triphosphate hydrolases"/>
    <property type="match status" value="1"/>
</dbReference>
<dbReference type="AlphaFoldDB" id="A0A8C7JWZ2"/>
<name>A0A8C7JWZ2_ONCKI</name>
<feature type="binding site" evidence="6">
    <location>
        <position position="37"/>
    </location>
    <ligand>
        <name>Mg(2+)</name>
        <dbReference type="ChEBI" id="CHEBI:18420"/>
    </ligand>
</feature>
<keyword evidence="3 5" id="KW-0547">Nucleotide-binding</keyword>
<evidence type="ECO:0000313" key="8">
    <source>
        <dbReference type="Proteomes" id="UP000694557"/>
    </source>
</evidence>
<dbReference type="GeneTree" id="ENSGT00940000164577"/>
<comment type="similarity">
    <text evidence="1">Belongs to the small GTPase superfamily. Arf family.</text>
</comment>